<evidence type="ECO:0000256" key="1">
    <source>
        <dbReference type="ARBA" id="ARBA00004141"/>
    </source>
</evidence>
<dbReference type="Pfam" id="PF02600">
    <property type="entry name" value="DsbB"/>
    <property type="match status" value="1"/>
</dbReference>
<name>A0A844QAX1_9HYPH</name>
<dbReference type="RefSeq" id="WP_156711019.1">
    <property type="nucleotide sequence ID" value="NZ_WPHG01000001.1"/>
</dbReference>
<dbReference type="AlphaFoldDB" id="A0A844QAX1"/>
<dbReference type="GO" id="GO:0016020">
    <property type="term" value="C:membrane"/>
    <property type="evidence" value="ECO:0007669"/>
    <property type="project" value="UniProtKB-SubCell"/>
</dbReference>
<keyword evidence="2 5" id="KW-0812">Transmembrane</keyword>
<dbReference type="PIRSF" id="PIRSF033913">
    <property type="entry name" value="S-S_format_DsbB"/>
    <property type="match status" value="1"/>
</dbReference>
<proteinExistence type="predicted"/>
<gene>
    <name evidence="6" type="ORF">GN330_02340</name>
</gene>
<feature type="transmembrane region" description="Helical" evidence="5">
    <location>
        <begin position="77"/>
        <end position="94"/>
    </location>
</feature>
<dbReference type="EMBL" id="WPHG01000001">
    <property type="protein sequence ID" value="MVA96087.1"/>
    <property type="molecule type" value="Genomic_DNA"/>
</dbReference>
<keyword evidence="7" id="KW-1185">Reference proteome</keyword>
<dbReference type="Gene3D" id="1.20.1550.10">
    <property type="entry name" value="DsbB-like"/>
    <property type="match status" value="1"/>
</dbReference>
<reference evidence="6 7" key="1">
    <citation type="submission" date="2019-12" db="EMBL/GenBank/DDBJ databases">
        <title>Nitratireductor arenosus sp. nov., Isolated from sea sand, Jeju island, South Korea.</title>
        <authorList>
            <person name="Kim W."/>
        </authorList>
    </citation>
    <scope>NUCLEOTIDE SEQUENCE [LARGE SCALE GENOMIC DNA]</scope>
    <source>
        <strain evidence="6 7">CAU 1489</strain>
    </source>
</reference>
<comment type="caution">
    <text evidence="6">The sequence shown here is derived from an EMBL/GenBank/DDBJ whole genome shotgun (WGS) entry which is preliminary data.</text>
</comment>
<accession>A0A844QAX1</accession>
<dbReference type="InterPro" id="IPR003752">
    <property type="entry name" value="DiS_bond_form_DsbB/BdbC"/>
</dbReference>
<evidence type="ECO:0000256" key="2">
    <source>
        <dbReference type="ARBA" id="ARBA00022692"/>
    </source>
</evidence>
<dbReference type="GO" id="GO:0015035">
    <property type="term" value="F:protein-disulfide reductase activity"/>
    <property type="evidence" value="ECO:0007669"/>
    <property type="project" value="InterPro"/>
</dbReference>
<evidence type="ECO:0000256" key="3">
    <source>
        <dbReference type="ARBA" id="ARBA00022989"/>
    </source>
</evidence>
<evidence type="ECO:0000313" key="7">
    <source>
        <dbReference type="Proteomes" id="UP000463224"/>
    </source>
</evidence>
<sequence>MTTTMTNGSNRLAATAFFLLAAMAVVVGAALGFEHLGGYIPCKLCLEQRMPYYIGAPLMAVAGLAALMRAPGWIARLLIAAGGLLMVYGLYLAVYHSGVEWGWWAGPADCGAVAAPPSSEGGILDAINTVIPPSCDKASLRVLGLSFAGWNAIASLMLAAAALRAAIKGAPDNRG</sequence>
<keyword evidence="3 5" id="KW-1133">Transmembrane helix</keyword>
<feature type="transmembrane region" description="Helical" evidence="5">
    <location>
        <begin position="147"/>
        <end position="167"/>
    </location>
</feature>
<keyword evidence="4 5" id="KW-0472">Membrane</keyword>
<dbReference type="InterPro" id="IPR023380">
    <property type="entry name" value="DsbB-like_sf"/>
</dbReference>
<dbReference type="Proteomes" id="UP000463224">
    <property type="component" value="Unassembled WGS sequence"/>
</dbReference>
<feature type="transmembrane region" description="Helical" evidence="5">
    <location>
        <begin position="52"/>
        <end position="70"/>
    </location>
</feature>
<evidence type="ECO:0000256" key="4">
    <source>
        <dbReference type="ARBA" id="ARBA00023136"/>
    </source>
</evidence>
<comment type="subcellular location">
    <subcellularLocation>
        <location evidence="1">Membrane</location>
        <topology evidence="1">Multi-pass membrane protein</topology>
    </subcellularLocation>
</comment>
<protein>
    <submittedName>
        <fullName evidence="6">Disulfide bond formation protein B</fullName>
    </submittedName>
</protein>
<dbReference type="InterPro" id="IPR024199">
    <property type="entry name" value="Uncharacterised_DsbB"/>
</dbReference>
<evidence type="ECO:0000256" key="5">
    <source>
        <dbReference type="SAM" id="Phobius"/>
    </source>
</evidence>
<dbReference type="GO" id="GO:0006457">
    <property type="term" value="P:protein folding"/>
    <property type="evidence" value="ECO:0007669"/>
    <property type="project" value="InterPro"/>
</dbReference>
<organism evidence="6 7">
    <name type="scientific">Nitratireductor arenosus</name>
    <dbReference type="NCBI Taxonomy" id="2682096"/>
    <lineage>
        <taxon>Bacteria</taxon>
        <taxon>Pseudomonadati</taxon>
        <taxon>Pseudomonadota</taxon>
        <taxon>Alphaproteobacteria</taxon>
        <taxon>Hyphomicrobiales</taxon>
        <taxon>Phyllobacteriaceae</taxon>
        <taxon>Nitratireductor</taxon>
    </lineage>
</organism>
<dbReference type="SUPFAM" id="SSF158442">
    <property type="entry name" value="DsbB-like"/>
    <property type="match status" value="1"/>
</dbReference>
<evidence type="ECO:0000313" key="6">
    <source>
        <dbReference type="EMBL" id="MVA96087.1"/>
    </source>
</evidence>